<keyword evidence="1 8" id="KW-0813">Transport</keyword>
<dbReference type="InterPro" id="IPR013837">
    <property type="entry name" value="ATP_synth_F0_suB"/>
</dbReference>
<comment type="similarity">
    <text evidence="8">Belongs to the eukaryotic ATPase B chain family.</text>
</comment>
<keyword evidence="5 8" id="KW-0406">Ion transport</keyword>
<keyword evidence="3 8" id="KW-0375">Hydrogen ion transport</keyword>
<protein>
    <recommendedName>
        <fullName evidence="8">ATP synthase subunit b</fullName>
    </recommendedName>
</protein>
<reference evidence="9" key="1">
    <citation type="submission" date="2021-01" db="EMBL/GenBank/DDBJ databases">
        <authorList>
            <person name="Corre E."/>
            <person name="Pelletier E."/>
            <person name="Niang G."/>
            <person name="Scheremetjew M."/>
            <person name="Finn R."/>
            <person name="Kale V."/>
            <person name="Holt S."/>
            <person name="Cochrane G."/>
            <person name="Meng A."/>
            <person name="Brown T."/>
            <person name="Cohen L."/>
        </authorList>
    </citation>
    <scope>NUCLEOTIDE SEQUENCE</scope>
    <source>
        <strain evidence="9">CCMP1756</strain>
    </source>
</reference>
<keyword evidence="2 8" id="KW-0138">CF(0)</keyword>
<evidence type="ECO:0000256" key="5">
    <source>
        <dbReference type="ARBA" id="ARBA00023065"/>
    </source>
</evidence>
<keyword evidence="7 8" id="KW-0472">Membrane</keyword>
<evidence type="ECO:0000256" key="8">
    <source>
        <dbReference type="RuleBase" id="RU368017"/>
    </source>
</evidence>
<dbReference type="GO" id="GO:0015986">
    <property type="term" value="P:proton motive force-driven ATP synthesis"/>
    <property type="evidence" value="ECO:0007669"/>
    <property type="project" value="UniProtKB-UniRule"/>
</dbReference>
<evidence type="ECO:0000256" key="3">
    <source>
        <dbReference type="ARBA" id="ARBA00022781"/>
    </source>
</evidence>
<comment type="subcellular location">
    <subcellularLocation>
        <location evidence="8">Mitochondrion</location>
    </subcellularLocation>
    <subcellularLocation>
        <location evidence="8">Mitochondrion inner membrane</location>
    </subcellularLocation>
</comment>
<dbReference type="GO" id="GO:0015078">
    <property type="term" value="F:proton transmembrane transporter activity"/>
    <property type="evidence" value="ECO:0007669"/>
    <property type="project" value="UniProtKB-UniRule"/>
</dbReference>
<evidence type="ECO:0000256" key="6">
    <source>
        <dbReference type="ARBA" id="ARBA00023128"/>
    </source>
</evidence>
<proteinExistence type="inferred from homology"/>
<sequence>MLAARRAAAGLARAARRAPAAAPAARSLSVLKDLGLDKWQYQLPLGIWLAVPVISNEVLMLSEETQLVGVFAMFCGASYVLGNQAVADMLDAKGKAIIAQHNALEDEAIASIKEVVDAHAGRVALLGELKAISGAQAEALGLLKAAKTMELQHAVRDSIVKKLDTLVAKDELVTAGIQAKLVADAAAAVTGQFASPEVKTKALTEAIDALSSPDAKPALVTDLFAAHFKAAATSAAAKQGKEVELPAAALAELNDELAALAKRDGYDGPVAKMPAKVAA</sequence>
<comment type="subunit">
    <text evidence="8">F-type ATPases have 2 components, CF(1) - the catalytic core - and CF(0) - the membrane proton channel. CF(1) and CF(0) have multiple subunits.</text>
</comment>
<dbReference type="GO" id="GO:0045259">
    <property type="term" value="C:proton-transporting ATP synthase complex"/>
    <property type="evidence" value="ECO:0007669"/>
    <property type="project" value="UniProtKB-KW"/>
</dbReference>
<evidence type="ECO:0000313" key="9">
    <source>
        <dbReference type="EMBL" id="CAE0688796.1"/>
    </source>
</evidence>
<evidence type="ECO:0000256" key="1">
    <source>
        <dbReference type="ARBA" id="ARBA00022448"/>
    </source>
</evidence>
<keyword evidence="4 8" id="KW-0999">Mitochondrion inner membrane</keyword>
<dbReference type="InterPro" id="IPR008688">
    <property type="entry name" value="ATP_synth_Bsub_B/MI25"/>
</dbReference>
<dbReference type="PANTHER" id="PTHR12733:SF3">
    <property type="entry name" value="ATP SYNTHASE F(0) COMPLEX SUBUNIT B1, MITOCHONDRIAL"/>
    <property type="match status" value="1"/>
</dbReference>
<accession>A0A7S3ZNE8</accession>
<comment type="function">
    <text evidence="8">Subunit b, of the mitochondrial membrane ATP synthase complex (F(1)F(0) ATP synthase or Complex V) that produces ATP from ADP in the presence of a proton gradient across the membrane which is generated by electron transport complexes of the respiratory chain. ATP synthase complex consist of a soluble F(1) head domain - the catalytic core - and a membrane F(1) domain - the membrane proton channel. These two domains are linked by a central stalk rotating inside the F(1) region and a stationary peripheral stalk. During catalysis, ATP synthesis in the catalytic domain of F(1) is coupled via a rotary mechanism of the central stalk subunits to proton translocation. In vivo, can only synthesize ATP although its ATP hydrolase activity can be activated artificially in vitro. Part of the complex F(0) domain. Part of the complex F(0) domain and the peripheric stalk, which acts as a stator to hold the catalytic alpha(3)beta(3) subcomplex and subunit a/ATP6 static relative to the rotary elements.</text>
</comment>
<dbReference type="AlphaFoldDB" id="A0A7S3ZNE8"/>
<evidence type="ECO:0000256" key="2">
    <source>
        <dbReference type="ARBA" id="ARBA00022547"/>
    </source>
</evidence>
<dbReference type="Pfam" id="PF05405">
    <property type="entry name" value="Mt_ATP-synt_B"/>
    <property type="match status" value="1"/>
</dbReference>
<dbReference type="GO" id="GO:0005743">
    <property type="term" value="C:mitochondrial inner membrane"/>
    <property type="evidence" value="ECO:0007669"/>
    <property type="project" value="UniProtKB-SubCell"/>
</dbReference>
<dbReference type="PANTHER" id="PTHR12733">
    <property type="entry name" value="MITOCHONDRIAL ATP SYNTHASE B CHAIN"/>
    <property type="match status" value="1"/>
</dbReference>
<keyword evidence="6 8" id="KW-0496">Mitochondrion</keyword>
<organism evidence="9">
    <name type="scientific">Pelagomonas calceolata</name>
    <dbReference type="NCBI Taxonomy" id="35677"/>
    <lineage>
        <taxon>Eukaryota</taxon>
        <taxon>Sar</taxon>
        <taxon>Stramenopiles</taxon>
        <taxon>Ochrophyta</taxon>
        <taxon>Pelagophyceae</taxon>
        <taxon>Pelagomonadales</taxon>
        <taxon>Pelagomonadaceae</taxon>
        <taxon>Pelagomonas</taxon>
    </lineage>
</organism>
<gene>
    <name evidence="9" type="ORF">PCAL00307_LOCUS4230</name>
</gene>
<dbReference type="EMBL" id="HBIW01005160">
    <property type="protein sequence ID" value="CAE0688796.1"/>
    <property type="molecule type" value="Transcribed_RNA"/>
</dbReference>
<evidence type="ECO:0000256" key="7">
    <source>
        <dbReference type="ARBA" id="ARBA00023136"/>
    </source>
</evidence>
<evidence type="ECO:0000256" key="4">
    <source>
        <dbReference type="ARBA" id="ARBA00022792"/>
    </source>
</evidence>
<name>A0A7S3ZNE8_9STRA</name>